<dbReference type="Gene3D" id="1.25.40.10">
    <property type="entry name" value="Tetratricopeptide repeat domain"/>
    <property type="match status" value="1"/>
</dbReference>
<comment type="caution">
    <text evidence="3">The sequence shown here is derived from an EMBL/GenBank/DDBJ whole genome shotgun (WGS) entry which is preliminary data.</text>
</comment>
<dbReference type="SMART" id="SM00028">
    <property type="entry name" value="TPR"/>
    <property type="match status" value="3"/>
</dbReference>
<dbReference type="RefSeq" id="WP_161352184.1">
    <property type="nucleotide sequence ID" value="NZ_WTUX01000017.1"/>
</dbReference>
<evidence type="ECO:0000313" key="4">
    <source>
        <dbReference type="Proteomes" id="UP000467322"/>
    </source>
</evidence>
<evidence type="ECO:0000313" key="3">
    <source>
        <dbReference type="EMBL" id="MZR14061.1"/>
    </source>
</evidence>
<dbReference type="EMBL" id="WTUX01000017">
    <property type="protein sequence ID" value="MZR14061.1"/>
    <property type="molecule type" value="Genomic_DNA"/>
</dbReference>
<dbReference type="Pfam" id="PF13432">
    <property type="entry name" value="TPR_16"/>
    <property type="match status" value="1"/>
</dbReference>
<keyword evidence="4" id="KW-1185">Reference proteome</keyword>
<proteinExistence type="predicted"/>
<gene>
    <name evidence="3" type="ORF">GQE99_13645</name>
</gene>
<name>A0A845MAW6_9RHOB</name>
<protein>
    <submittedName>
        <fullName evidence="3">Tetratricopeptide repeat protein</fullName>
    </submittedName>
</protein>
<accession>A0A845MAW6</accession>
<evidence type="ECO:0000256" key="2">
    <source>
        <dbReference type="SAM" id="SignalP"/>
    </source>
</evidence>
<dbReference type="SUPFAM" id="SSF48452">
    <property type="entry name" value="TPR-like"/>
    <property type="match status" value="1"/>
</dbReference>
<dbReference type="AlphaFoldDB" id="A0A845MAW6"/>
<evidence type="ECO:0000256" key="1">
    <source>
        <dbReference type="PROSITE-ProRule" id="PRU00339"/>
    </source>
</evidence>
<organism evidence="3 4">
    <name type="scientific">Maritimibacter harenae</name>
    <dbReference type="NCBI Taxonomy" id="2606218"/>
    <lineage>
        <taxon>Bacteria</taxon>
        <taxon>Pseudomonadati</taxon>
        <taxon>Pseudomonadota</taxon>
        <taxon>Alphaproteobacteria</taxon>
        <taxon>Rhodobacterales</taxon>
        <taxon>Roseobacteraceae</taxon>
        <taxon>Maritimibacter</taxon>
    </lineage>
</organism>
<keyword evidence="2" id="KW-0732">Signal</keyword>
<feature type="repeat" description="TPR" evidence="1">
    <location>
        <begin position="125"/>
        <end position="158"/>
    </location>
</feature>
<feature type="chain" id="PRO_5032723227" evidence="2">
    <location>
        <begin position="18"/>
        <end position="177"/>
    </location>
</feature>
<keyword evidence="1" id="KW-0802">TPR repeat</keyword>
<reference evidence="3 4" key="1">
    <citation type="submission" date="2019-12" db="EMBL/GenBank/DDBJ databases">
        <title>Maritimibacter sp. nov. sp. isolated from sea sand.</title>
        <authorList>
            <person name="Kim J."/>
            <person name="Jeong S.E."/>
            <person name="Jung H.S."/>
            <person name="Jeon C.O."/>
        </authorList>
    </citation>
    <scope>NUCLEOTIDE SEQUENCE [LARGE SCALE GENOMIC DNA]</scope>
    <source>
        <strain evidence="3 4">DP07</strain>
    </source>
</reference>
<dbReference type="PROSITE" id="PS50005">
    <property type="entry name" value="TPR"/>
    <property type="match status" value="1"/>
</dbReference>
<sequence length="177" mass="19592">MKRLALILALLAGPLFAADQERLDELFAALETADETSWEQIEQKIWREWSDSGSPAMDLLLERGREATAQEDYRAAIAHLTALVENAPDFAEGWNARATAYFGAGLIGPALHDIARTLELEPRHFGALSGLGRILEETGHERDALGAYSEALSIHPHRPSLIRAVERLERELQGKSI</sequence>
<dbReference type="Proteomes" id="UP000467322">
    <property type="component" value="Unassembled WGS sequence"/>
</dbReference>
<dbReference type="InterPro" id="IPR011990">
    <property type="entry name" value="TPR-like_helical_dom_sf"/>
</dbReference>
<dbReference type="InterPro" id="IPR019734">
    <property type="entry name" value="TPR_rpt"/>
</dbReference>
<feature type="signal peptide" evidence="2">
    <location>
        <begin position="1"/>
        <end position="17"/>
    </location>
</feature>